<name>A0A5C0XMN6_PYRFU</name>
<reference evidence="1 2" key="1">
    <citation type="submission" date="2017-08" db="EMBL/GenBank/DDBJ databases">
        <title>Resequencing and Reannotation of the genome of Pyrococcus furiosus type strain DSM3638.</title>
        <authorList>
            <person name="Reichelt R.M."/>
            <person name="Bunk B."/>
        </authorList>
    </citation>
    <scope>NUCLEOTIDE SEQUENCE [LARGE SCALE GENOMIC DNA]</scope>
    <source>
        <strain evidence="1 2">DSM 3638</strain>
    </source>
</reference>
<protein>
    <submittedName>
        <fullName evidence="1">Uncharacterized protein</fullName>
    </submittedName>
</protein>
<dbReference type="OrthoDB" id="85651at2157"/>
<dbReference type="GeneID" id="41712167"/>
<dbReference type="EMBL" id="CP023154">
    <property type="protein sequence ID" value="QEK78087.1"/>
    <property type="molecule type" value="Genomic_DNA"/>
</dbReference>
<sequence length="266" mass="30901">MITKEEIAELIVQIRKEHGLPLSPFEIDEIRYDKEGDKLFIIAHDRTDKSVIIGSSLVIGKLREILGVNLVTVYTTLDLLIKRETLKKSLKFAEEHGLDFLIPIIEAEFNFPPRKWPKIKKKEKGLIFLTFNAPALLGFGELMFEEQSVYGIRYTFPKLKYKVVDRPLRELFFPNSSFVAEISRNENVEIAISEFQECCKVERDVILINPMRFFGIGYFETKYLFGETRPAVFQKEDLIDYIVEQVGDGLMEATDGAKIIWWGWKH</sequence>
<proteinExistence type="predicted"/>
<dbReference type="GeneID" id="13302174"/>
<gene>
    <name evidence="1" type="ORF">PFDSM3638_01820</name>
</gene>
<dbReference type="RefSeq" id="WP_011011481.1">
    <property type="nucleotide sequence ID" value="NC_003413.1"/>
</dbReference>
<evidence type="ECO:0000313" key="1">
    <source>
        <dbReference type="EMBL" id="QEK78087.1"/>
    </source>
</evidence>
<dbReference type="Proteomes" id="UP000324354">
    <property type="component" value="Chromosome"/>
</dbReference>
<organism evidence="1 2">
    <name type="scientific">Pyrococcus furiosus (strain ATCC 43587 / DSM 3638 / JCM 8422 / Vc1)</name>
    <dbReference type="NCBI Taxonomy" id="186497"/>
    <lineage>
        <taxon>Archaea</taxon>
        <taxon>Methanobacteriati</taxon>
        <taxon>Methanobacteriota</taxon>
        <taxon>Thermococci</taxon>
        <taxon>Thermococcales</taxon>
        <taxon>Thermococcaceae</taxon>
        <taxon>Pyrococcus</taxon>
    </lineage>
</organism>
<dbReference type="AlphaFoldDB" id="A0A5C0XMN6"/>
<accession>A0A5C0XMN6</accession>
<evidence type="ECO:0000313" key="2">
    <source>
        <dbReference type="Proteomes" id="UP000324354"/>
    </source>
</evidence>